<comment type="caution">
    <text evidence="12">The sequence shown here is derived from an EMBL/GenBank/DDBJ whole genome shotgun (WGS) entry which is preliminary data.</text>
</comment>
<dbReference type="GO" id="GO:0102043">
    <property type="term" value="F:isopentenyl phosphate kinase activity"/>
    <property type="evidence" value="ECO:0007669"/>
    <property type="project" value="UniProtKB-EC"/>
</dbReference>
<reference evidence="12 13" key="1">
    <citation type="journal article" date="2018" name="Mol. Biol. Evol.">
        <title>Analysis of the draft genome of the red seaweed Gracilariopsis chorda provides insights into genome size evolution in Rhodophyta.</title>
        <authorList>
            <person name="Lee J."/>
            <person name="Yang E.C."/>
            <person name="Graf L."/>
            <person name="Yang J.H."/>
            <person name="Qiu H."/>
            <person name="Zel Zion U."/>
            <person name="Chan C.X."/>
            <person name="Stephens T.G."/>
            <person name="Weber A.P.M."/>
            <person name="Boo G.H."/>
            <person name="Boo S.M."/>
            <person name="Kim K.M."/>
            <person name="Shin Y."/>
            <person name="Jung M."/>
            <person name="Lee S.J."/>
            <person name="Yim H.S."/>
            <person name="Lee J.H."/>
            <person name="Bhattacharya D."/>
            <person name="Yoon H.S."/>
        </authorList>
    </citation>
    <scope>NUCLEOTIDE SEQUENCE [LARGE SCALE GENOMIC DNA]</scope>
    <source>
        <strain evidence="12 13">SKKU-2015</strain>
        <tissue evidence="12">Whole body</tissue>
    </source>
</reference>
<evidence type="ECO:0000313" key="13">
    <source>
        <dbReference type="Proteomes" id="UP000247409"/>
    </source>
</evidence>
<evidence type="ECO:0000256" key="5">
    <source>
        <dbReference type="ARBA" id="ARBA00022741"/>
    </source>
</evidence>
<dbReference type="STRING" id="448386.A0A2V3IPB7"/>
<evidence type="ECO:0000256" key="10">
    <source>
        <dbReference type="SAM" id="MobiDB-lite"/>
    </source>
</evidence>
<dbReference type="GO" id="GO:0016301">
    <property type="term" value="F:kinase activity"/>
    <property type="evidence" value="ECO:0007669"/>
    <property type="project" value="UniProtKB-KW"/>
</dbReference>
<dbReference type="EMBL" id="NBIV01000108">
    <property type="protein sequence ID" value="PXF43903.1"/>
    <property type="molecule type" value="Genomic_DNA"/>
</dbReference>
<dbReference type="Gene3D" id="3.40.1160.10">
    <property type="entry name" value="Acetylglutamate kinase-like"/>
    <property type="match status" value="1"/>
</dbReference>
<proteinExistence type="inferred from homology"/>
<evidence type="ECO:0000256" key="9">
    <source>
        <dbReference type="ARBA" id="ARBA00049063"/>
    </source>
</evidence>
<dbReference type="NCBIfam" id="NF040647">
    <property type="entry name" value="IPPK_Arch"/>
    <property type="match status" value="1"/>
</dbReference>
<keyword evidence="5" id="KW-0547">Nucleotide-binding</keyword>
<feature type="domain" description="Aspartate/glutamate/uridylate kinase" evidence="11">
    <location>
        <begin position="34"/>
        <end position="262"/>
    </location>
</feature>
<dbReference type="InterPro" id="IPR036393">
    <property type="entry name" value="AceGlu_kinase-like_sf"/>
</dbReference>
<comment type="similarity">
    <text evidence="1">Belongs to the isopentenyl phosphate kinase family.</text>
</comment>
<keyword evidence="6 12" id="KW-0418">Kinase</keyword>
<dbReference type="PANTHER" id="PTHR43654:SF1">
    <property type="entry name" value="ISOPENTENYL PHOSPHATE KINASE"/>
    <property type="match status" value="1"/>
</dbReference>
<dbReference type="GO" id="GO:0005524">
    <property type="term" value="F:ATP binding"/>
    <property type="evidence" value="ECO:0007669"/>
    <property type="project" value="UniProtKB-KW"/>
</dbReference>
<name>A0A2V3IPB7_9FLOR</name>
<feature type="compositionally biased region" description="Low complexity" evidence="10">
    <location>
        <begin position="1"/>
        <end position="10"/>
    </location>
</feature>
<dbReference type="InterPro" id="IPR024192">
    <property type="entry name" value="Fosfomycin_R_FomA-type"/>
</dbReference>
<dbReference type="InterPro" id="IPR001048">
    <property type="entry name" value="Asp/Glu/Uridylate_kinase"/>
</dbReference>
<organism evidence="12 13">
    <name type="scientific">Gracilariopsis chorda</name>
    <dbReference type="NCBI Taxonomy" id="448386"/>
    <lineage>
        <taxon>Eukaryota</taxon>
        <taxon>Rhodophyta</taxon>
        <taxon>Florideophyceae</taxon>
        <taxon>Rhodymeniophycidae</taxon>
        <taxon>Gracilariales</taxon>
        <taxon>Gracilariaceae</taxon>
        <taxon>Gracilariopsis</taxon>
    </lineage>
</organism>
<feature type="region of interest" description="Disordered" evidence="10">
    <location>
        <begin position="1"/>
        <end position="31"/>
    </location>
</feature>
<dbReference type="Pfam" id="PF00696">
    <property type="entry name" value="AA_kinase"/>
    <property type="match status" value="1"/>
</dbReference>
<evidence type="ECO:0000259" key="11">
    <source>
        <dbReference type="Pfam" id="PF00696"/>
    </source>
</evidence>
<dbReference type="OrthoDB" id="1934954at2759"/>
<dbReference type="EC" id="2.7.4.26" evidence="2"/>
<dbReference type="PANTHER" id="PTHR43654">
    <property type="entry name" value="GLUTAMATE 5-KINASE"/>
    <property type="match status" value="1"/>
</dbReference>
<dbReference type="Proteomes" id="UP000247409">
    <property type="component" value="Unassembled WGS sequence"/>
</dbReference>
<evidence type="ECO:0000256" key="3">
    <source>
        <dbReference type="ARBA" id="ARBA00017267"/>
    </source>
</evidence>
<evidence type="ECO:0000256" key="8">
    <source>
        <dbReference type="ARBA" id="ARBA00023229"/>
    </source>
</evidence>
<evidence type="ECO:0000256" key="6">
    <source>
        <dbReference type="ARBA" id="ARBA00022777"/>
    </source>
</evidence>
<feature type="region of interest" description="Disordered" evidence="10">
    <location>
        <begin position="297"/>
        <end position="328"/>
    </location>
</feature>
<evidence type="ECO:0000256" key="7">
    <source>
        <dbReference type="ARBA" id="ARBA00022840"/>
    </source>
</evidence>
<evidence type="ECO:0000256" key="4">
    <source>
        <dbReference type="ARBA" id="ARBA00022679"/>
    </source>
</evidence>
<comment type="catalytic activity">
    <reaction evidence="9">
        <text>isopentenyl phosphate + ATP = isopentenyl diphosphate + ADP</text>
        <dbReference type="Rhea" id="RHEA:33963"/>
        <dbReference type="ChEBI" id="CHEBI:30616"/>
        <dbReference type="ChEBI" id="CHEBI:65078"/>
        <dbReference type="ChEBI" id="CHEBI:128769"/>
        <dbReference type="ChEBI" id="CHEBI:456216"/>
        <dbReference type="EC" id="2.7.4.26"/>
    </reaction>
</comment>
<accession>A0A2V3IPB7</accession>
<keyword evidence="4" id="KW-0808">Transferase</keyword>
<protein>
    <recommendedName>
        <fullName evidence="3">Isopentenyl phosphate kinase</fullName>
        <ecNumber evidence="2">2.7.4.26</ecNumber>
    </recommendedName>
</protein>
<keyword evidence="8" id="KW-0414">Isoprene biosynthesis</keyword>
<evidence type="ECO:0000256" key="1">
    <source>
        <dbReference type="ARBA" id="ARBA00010540"/>
    </source>
</evidence>
<dbReference type="SUPFAM" id="SSF53633">
    <property type="entry name" value="Carbamate kinase-like"/>
    <property type="match status" value="1"/>
</dbReference>
<keyword evidence="13" id="KW-1185">Reference proteome</keyword>
<evidence type="ECO:0000256" key="2">
    <source>
        <dbReference type="ARBA" id="ARBA00012908"/>
    </source>
</evidence>
<sequence>MPPSTQSEQLAPPPLPLLPVTQQPPTSSPPPVELIVKLGGSALTNKQKRATLDAPRFEASIQLMSTLYHAGVGFILVHGAGSFGHMEATHYQIRNGKATPLAMSATHAAVTQLNSTIVTALIQRGVPAVGVSPLLVPTRVRNEFVATLLDRAHIPVLHGDICYGADGRTAILSGDTLVSTLCAAFDCVRRVVFLCDVPGLLSRPPSQSQPAHLVRRVLVNERGDVKLDTEIQTTQAAHDVSGGIMAKLMAAAKSVAQGGGRVTAFIAGVSSEGAQQALLWRPERGMTSSCTRISYEIAGGGGGNEPESSASMPRRRGWFRAARDDALR</sequence>
<evidence type="ECO:0000313" key="12">
    <source>
        <dbReference type="EMBL" id="PXF43903.1"/>
    </source>
</evidence>
<keyword evidence="7" id="KW-0067">ATP-binding</keyword>
<dbReference type="GO" id="GO:0005829">
    <property type="term" value="C:cytosol"/>
    <property type="evidence" value="ECO:0007669"/>
    <property type="project" value="TreeGrafter"/>
</dbReference>
<gene>
    <name evidence="12" type="ORF">BWQ96_06369</name>
</gene>
<dbReference type="AlphaFoldDB" id="A0A2V3IPB7"/>
<dbReference type="GO" id="GO:0016114">
    <property type="term" value="P:terpenoid biosynthetic process"/>
    <property type="evidence" value="ECO:0007669"/>
    <property type="project" value="TreeGrafter"/>
</dbReference>